<evidence type="ECO:0000313" key="2">
    <source>
        <dbReference type="EMBL" id="CDX03917.1"/>
    </source>
</evidence>
<dbReference type="Gene3D" id="1.20.1630.10">
    <property type="entry name" value="Formate dehydrogenase/DMSO reductase domain"/>
    <property type="match status" value="1"/>
</dbReference>
<dbReference type="GO" id="GO:0009390">
    <property type="term" value="C:dimethyl sulfoxide reductase complex"/>
    <property type="evidence" value="ECO:0007669"/>
    <property type="project" value="TreeGrafter"/>
</dbReference>
<organism evidence="2">
    <name type="scientific">Desulfitobacterium hafniense</name>
    <name type="common">Desulfitobacterium frappieri</name>
    <dbReference type="NCBI Taxonomy" id="49338"/>
    <lineage>
        <taxon>Bacteria</taxon>
        <taxon>Bacillati</taxon>
        <taxon>Bacillota</taxon>
        <taxon>Clostridia</taxon>
        <taxon>Eubacteriales</taxon>
        <taxon>Desulfitobacteriaceae</taxon>
        <taxon>Desulfitobacterium</taxon>
    </lineage>
</organism>
<evidence type="ECO:0000256" key="1">
    <source>
        <dbReference type="SAM" id="Phobius"/>
    </source>
</evidence>
<name>A0A098B6D0_DESHA</name>
<feature type="transmembrane region" description="Helical" evidence="1">
    <location>
        <begin position="86"/>
        <end position="104"/>
    </location>
</feature>
<dbReference type="InterPro" id="IPR007059">
    <property type="entry name" value="DmsC"/>
</dbReference>
<gene>
    <name evidence="2" type="ORF">DPCES_4031</name>
</gene>
<feature type="transmembrane region" description="Helical" evidence="1">
    <location>
        <begin position="49"/>
        <end position="66"/>
    </location>
</feature>
<dbReference type="EMBL" id="LK996017">
    <property type="protein sequence ID" value="CDX03917.1"/>
    <property type="molecule type" value="Genomic_DNA"/>
</dbReference>
<feature type="transmembrane region" description="Helical" evidence="1">
    <location>
        <begin position="147"/>
        <end position="166"/>
    </location>
</feature>
<sequence>MAELNLSLVVFTLLMGLCTGTFLSYTLWQASGIPSAEVREKTARQVMPLLLVLAGIAMLASATHLGRPFRFLNAFHNLGSMIAQEGLWSLVFGIILLVAAFLVYKDKKIPTALYIIGSVVSCGLLLVCSLVYVRANGIPAWNGGLTVVYYFSSAFLLGAAVIYALHMQYHEEKAGKEMTVVALSAVAVQIIVSLAFMLQLRLQTMDVVLPSTVGLDMVRWGIGLVAPAIIAYLALKGKISSKNAARFFLGCVILGEIFSRLIFFMQGVHL</sequence>
<dbReference type="AlphaFoldDB" id="A0A098B6D0"/>
<dbReference type="PANTHER" id="PTHR38095">
    <property type="entry name" value="ANAEROBIC DIMETHYL SULFOXIDE REDUCTASE CHAIN YNFH"/>
    <property type="match status" value="1"/>
</dbReference>
<reference evidence="2" key="1">
    <citation type="submission" date="2014-07" db="EMBL/GenBank/DDBJ databases">
        <authorList>
            <person name="Hornung V.Bastian."/>
        </authorList>
    </citation>
    <scope>NUCLEOTIDE SEQUENCE</scope>
    <source>
        <strain evidence="2">PCE-S</strain>
    </source>
</reference>
<feature type="transmembrane region" description="Helical" evidence="1">
    <location>
        <begin position="178"/>
        <end position="197"/>
    </location>
</feature>
<protein>
    <submittedName>
        <fullName evidence="2">Molybdopterin oxidoreductase, anchor subunit</fullName>
    </submittedName>
</protein>
<dbReference type="PANTHER" id="PTHR38095:SF1">
    <property type="entry name" value="ANAEROBIC DIMETHYL SULFOXIDE REDUCTASE CHAIN YNFH"/>
    <property type="match status" value="1"/>
</dbReference>
<dbReference type="PATRIC" id="fig|49338.4.peg.4332"/>
<feature type="transmembrane region" description="Helical" evidence="1">
    <location>
        <begin position="217"/>
        <end position="235"/>
    </location>
</feature>
<dbReference type="GO" id="GO:0005886">
    <property type="term" value="C:plasma membrane"/>
    <property type="evidence" value="ECO:0007669"/>
    <property type="project" value="TreeGrafter"/>
</dbReference>
<feature type="transmembrane region" description="Helical" evidence="1">
    <location>
        <begin position="247"/>
        <end position="268"/>
    </location>
</feature>
<dbReference type="RefSeq" id="WP_005809623.1">
    <property type="nucleotide sequence ID" value="NZ_CABKQQ010000019.1"/>
</dbReference>
<keyword evidence="1" id="KW-0812">Transmembrane</keyword>
<dbReference type="GO" id="GO:0019645">
    <property type="term" value="P:anaerobic electron transport chain"/>
    <property type="evidence" value="ECO:0007669"/>
    <property type="project" value="InterPro"/>
</dbReference>
<dbReference type="Pfam" id="PF04976">
    <property type="entry name" value="DmsC"/>
    <property type="match status" value="1"/>
</dbReference>
<proteinExistence type="predicted"/>
<keyword evidence="1" id="KW-0472">Membrane</keyword>
<keyword evidence="1" id="KW-1133">Transmembrane helix</keyword>
<feature type="transmembrane region" description="Helical" evidence="1">
    <location>
        <begin position="6"/>
        <end position="28"/>
    </location>
</feature>
<feature type="transmembrane region" description="Helical" evidence="1">
    <location>
        <begin position="111"/>
        <end position="135"/>
    </location>
</feature>
<accession>A0A098B6D0</accession>
<dbReference type="GO" id="GO:0009389">
    <property type="term" value="F:dimethyl sulfoxide reductase activity"/>
    <property type="evidence" value="ECO:0007669"/>
    <property type="project" value="TreeGrafter"/>
</dbReference>